<evidence type="ECO:0000256" key="7">
    <source>
        <dbReference type="ARBA" id="ARBA00022692"/>
    </source>
</evidence>
<evidence type="ECO:0000256" key="6">
    <source>
        <dbReference type="ARBA" id="ARBA00022679"/>
    </source>
</evidence>
<dbReference type="Proteomes" id="UP000823749">
    <property type="component" value="Chromosome 8"/>
</dbReference>
<evidence type="ECO:0000256" key="2">
    <source>
        <dbReference type="ARBA" id="ARBA00012513"/>
    </source>
</evidence>
<keyword evidence="9" id="KW-0430">Lectin</keyword>
<dbReference type="InterPro" id="IPR011009">
    <property type="entry name" value="Kinase-like_dom_sf"/>
</dbReference>
<keyword evidence="10" id="KW-0547">Nucleotide-binding</keyword>
<dbReference type="Pfam" id="PF11883">
    <property type="entry name" value="DUF3403"/>
    <property type="match status" value="1"/>
</dbReference>
<evidence type="ECO:0000256" key="13">
    <source>
        <dbReference type="ARBA" id="ARBA00022989"/>
    </source>
</evidence>
<dbReference type="AlphaFoldDB" id="A0AAV6J984"/>
<dbReference type="PROSITE" id="PS50927">
    <property type="entry name" value="BULB_LECTIN"/>
    <property type="match status" value="1"/>
</dbReference>
<keyword evidence="11" id="KW-0418">Kinase</keyword>
<accession>A0AAV6J984</accession>
<comment type="catalytic activity">
    <reaction evidence="18">
        <text>L-threonyl-[protein] + ATP = O-phospho-L-threonyl-[protein] + ADP + H(+)</text>
        <dbReference type="Rhea" id="RHEA:46608"/>
        <dbReference type="Rhea" id="RHEA-COMP:11060"/>
        <dbReference type="Rhea" id="RHEA-COMP:11605"/>
        <dbReference type="ChEBI" id="CHEBI:15378"/>
        <dbReference type="ChEBI" id="CHEBI:30013"/>
        <dbReference type="ChEBI" id="CHEBI:30616"/>
        <dbReference type="ChEBI" id="CHEBI:61977"/>
        <dbReference type="ChEBI" id="CHEBI:456216"/>
        <dbReference type="EC" id="2.7.11.1"/>
    </reaction>
</comment>
<dbReference type="Gene3D" id="2.90.10.10">
    <property type="entry name" value="Bulb-type lectin domain"/>
    <property type="match status" value="1"/>
</dbReference>
<evidence type="ECO:0000256" key="10">
    <source>
        <dbReference type="ARBA" id="ARBA00022741"/>
    </source>
</evidence>
<evidence type="ECO:0000256" key="18">
    <source>
        <dbReference type="ARBA" id="ARBA00047899"/>
    </source>
</evidence>
<comment type="caution">
    <text evidence="23">The sequence shown here is derived from an EMBL/GenBank/DDBJ whole genome shotgun (WGS) entry which is preliminary data.</text>
</comment>
<dbReference type="SUPFAM" id="SSF56112">
    <property type="entry name" value="Protein kinase-like (PK-like)"/>
    <property type="match status" value="1"/>
</dbReference>
<keyword evidence="15" id="KW-1015">Disulfide bond</keyword>
<comment type="subcellular location">
    <subcellularLocation>
        <location evidence="1">Cell membrane</location>
        <topology evidence="1">Single-pass type I membrane protein</topology>
    </subcellularLocation>
</comment>
<dbReference type="EC" id="2.7.11.1" evidence="2"/>
<dbReference type="EMBL" id="JACTNZ010000008">
    <property type="protein sequence ID" value="KAG5537687.1"/>
    <property type="molecule type" value="Genomic_DNA"/>
</dbReference>
<sequence>MATRGRNLVNIFVVLCYLFISPCYSKTDTILQGQEISDGESLTSANGVFSLQFFKPRTSRDRYLGIGYVNSYPSDILSEHRVAWLANRNNPIPDASGKLLIDGDGNLKLSYSGDAIELSSVATRGNLSATLLDSGNFVLRELNSDGSVKKVFWQSFDYPADCMLPGMKIGIGFKTGHQRVLTSRVSSDFPAVGSFTLGVDPIGRNQLIVWNRGTVYWKSGPWLNGGFEFFPAAEHYKFSFVSNEEGIFFAFSGGENKALASYKLFQDGRIIEGDRLIFADCSRGGERGCVEEELPACKSNFDRVVVLGRGYVQSDGNKSNESYTMSYVDCRDKCMRSCSCFAFASLNANGTGCETWGQVPTITQTNSSPLREIYGVRQQRKAKWWIWLITAIGGTIPVLLACCLCYLRWRKVLKERKAKREILSELGVGPAWELLTEGRGLELMDPALGNKYQSDEVLSCIHVGLLCVQENPNDRPTMSEVVSMVRKETTSLSRPKQPAFFFGRISAEAKNRESILKHISICDVSISVVEPR</sequence>
<evidence type="ECO:0000256" key="3">
    <source>
        <dbReference type="ARBA" id="ARBA00022475"/>
    </source>
</evidence>
<evidence type="ECO:0000313" key="24">
    <source>
        <dbReference type="Proteomes" id="UP000823749"/>
    </source>
</evidence>
<feature type="chain" id="PRO_5043955595" description="non-specific serine/threonine protein kinase" evidence="21">
    <location>
        <begin position="26"/>
        <end position="532"/>
    </location>
</feature>
<evidence type="ECO:0000256" key="8">
    <source>
        <dbReference type="ARBA" id="ARBA00022729"/>
    </source>
</evidence>
<evidence type="ECO:0000256" key="20">
    <source>
        <dbReference type="SAM" id="Phobius"/>
    </source>
</evidence>
<evidence type="ECO:0000256" key="16">
    <source>
        <dbReference type="ARBA" id="ARBA00023170"/>
    </source>
</evidence>
<comment type="catalytic activity">
    <reaction evidence="19">
        <text>L-seryl-[protein] + ATP = O-phospho-L-seryl-[protein] + ADP + H(+)</text>
        <dbReference type="Rhea" id="RHEA:17989"/>
        <dbReference type="Rhea" id="RHEA-COMP:9863"/>
        <dbReference type="Rhea" id="RHEA-COMP:11604"/>
        <dbReference type="ChEBI" id="CHEBI:15378"/>
        <dbReference type="ChEBI" id="CHEBI:29999"/>
        <dbReference type="ChEBI" id="CHEBI:30616"/>
        <dbReference type="ChEBI" id="CHEBI:83421"/>
        <dbReference type="ChEBI" id="CHEBI:456216"/>
        <dbReference type="EC" id="2.7.11.1"/>
    </reaction>
</comment>
<dbReference type="InterPro" id="IPR036426">
    <property type="entry name" value="Bulb-type_lectin_dom_sf"/>
</dbReference>
<feature type="signal peptide" evidence="21">
    <location>
        <begin position="1"/>
        <end position="25"/>
    </location>
</feature>
<keyword evidence="12" id="KW-0067">ATP-binding</keyword>
<evidence type="ECO:0000256" key="5">
    <source>
        <dbReference type="ARBA" id="ARBA00022553"/>
    </source>
</evidence>
<keyword evidence="17" id="KW-0325">Glycoprotein</keyword>
<dbReference type="SMART" id="SM00108">
    <property type="entry name" value="B_lectin"/>
    <property type="match status" value="1"/>
</dbReference>
<keyword evidence="3" id="KW-1003">Cell membrane</keyword>
<keyword evidence="14 20" id="KW-0472">Membrane</keyword>
<feature type="transmembrane region" description="Helical" evidence="20">
    <location>
        <begin position="384"/>
        <end position="407"/>
    </location>
</feature>
<keyword evidence="24" id="KW-1185">Reference proteome</keyword>
<dbReference type="InterPro" id="IPR003609">
    <property type="entry name" value="Pan_app"/>
</dbReference>
<dbReference type="GO" id="GO:0004674">
    <property type="term" value="F:protein serine/threonine kinase activity"/>
    <property type="evidence" value="ECO:0007669"/>
    <property type="project" value="UniProtKB-KW"/>
</dbReference>
<evidence type="ECO:0000256" key="9">
    <source>
        <dbReference type="ARBA" id="ARBA00022734"/>
    </source>
</evidence>
<evidence type="ECO:0000259" key="22">
    <source>
        <dbReference type="PROSITE" id="PS50927"/>
    </source>
</evidence>
<evidence type="ECO:0000256" key="19">
    <source>
        <dbReference type="ARBA" id="ARBA00048679"/>
    </source>
</evidence>
<gene>
    <name evidence="23" type="ORF">RHGRI_024966</name>
</gene>
<dbReference type="Pfam" id="PF01453">
    <property type="entry name" value="B_lectin"/>
    <property type="match status" value="1"/>
</dbReference>
<dbReference type="Gene3D" id="1.10.510.10">
    <property type="entry name" value="Transferase(Phosphotransferase) domain 1"/>
    <property type="match status" value="1"/>
</dbReference>
<dbReference type="FunFam" id="2.90.10.10:FF:000009">
    <property type="entry name" value="Receptor-like serine/threonine-protein kinase SD1-8"/>
    <property type="match status" value="1"/>
</dbReference>
<evidence type="ECO:0000313" key="23">
    <source>
        <dbReference type="EMBL" id="KAG5537687.1"/>
    </source>
</evidence>
<name>A0AAV6J984_9ERIC</name>
<dbReference type="PANTHER" id="PTHR32444:SF128">
    <property type="entry name" value="CURCULIN-LIKE (MANNOSE-BINDING) LECTIN FAMILY PROTEIN"/>
    <property type="match status" value="1"/>
</dbReference>
<dbReference type="GO" id="GO:0005524">
    <property type="term" value="F:ATP binding"/>
    <property type="evidence" value="ECO:0007669"/>
    <property type="project" value="UniProtKB-KW"/>
</dbReference>
<reference evidence="23" key="1">
    <citation type="submission" date="2020-08" db="EMBL/GenBank/DDBJ databases">
        <title>Plant Genome Project.</title>
        <authorList>
            <person name="Zhang R.-G."/>
        </authorList>
    </citation>
    <scope>NUCLEOTIDE SEQUENCE</scope>
    <source>
        <strain evidence="23">WSP0</strain>
        <tissue evidence="23">Leaf</tissue>
    </source>
</reference>
<evidence type="ECO:0000256" key="14">
    <source>
        <dbReference type="ARBA" id="ARBA00023136"/>
    </source>
</evidence>
<feature type="domain" description="Bulb-type lectin" evidence="22">
    <location>
        <begin position="27"/>
        <end position="152"/>
    </location>
</feature>
<dbReference type="CDD" id="cd00028">
    <property type="entry name" value="B_lectin"/>
    <property type="match status" value="1"/>
</dbReference>
<evidence type="ECO:0000256" key="15">
    <source>
        <dbReference type="ARBA" id="ARBA00023157"/>
    </source>
</evidence>
<evidence type="ECO:0000256" key="11">
    <source>
        <dbReference type="ARBA" id="ARBA00022777"/>
    </source>
</evidence>
<keyword evidence="8 21" id="KW-0732">Signal</keyword>
<keyword evidence="6" id="KW-0808">Transferase</keyword>
<evidence type="ECO:0000256" key="17">
    <source>
        <dbReference type="ARBA" id="ARBA00023180"/>
    </source>
</evidence>
<dbReference type="SUPFAM" id="SSF51110">
    <property type="entry name" value="alpha-D-mannose-specific plant lectins"/>
    <property type="match status" value="1"/>
</dbReference>
<keyword evidence="16" id="KW-0675">Receptor</keyword>
<dbReference type="InterPro" id="IPR021820">
    <property type="entry name" value="S-locus_recpt_kinase_C"/>
</dbReference>
<keyword evidence="7 20" id="KW-0812">Transmembrane</keyword>
<keyword evidence="13 20" id="KW-1133">Transmembrane helix</keyword>
<dbReference type="Pfam" id="PF08276">
    <property type="entry name" value="PAN_2"/>
    <property type="match status" value="1"/>
</dbReference>
<evidence type="ECO:0000256" key="21">
    <source>
        <dbReference type="SAM" id="SignalP"/>
    </source>
</evidence>
<dbReference type="GO" id="GO:0005886">
    <property type="term" value="C:plasma membrane"/>
    <property type="evidence" value="ECO:0007669"/>
    <property type="project" value="UniProtKB-SubCell"/>
</dbReference>
<evidence type="ECO:0000256" key="1">
    <source>
        <dbReference type="ARBA" id="ARBA00004251"/>
    </source>
</evidence>
<keyword evidence="5" id="KW-0597">Phosphoprotein</keyword>
<organism evidence="23 24">
    <name type="scientific">Rhododendron griersonianum</name>
    <dbReference type="NCBI Taxonomy" id="479676"/>
    <lineage>
        <taxon>Eukaryota</taxon>
        <taxon>Viridiplantae</taxon>
        <taxon>Streptophyta</taxon>
        <taxon>Embryophyta</taxon>
        <taxon>Tracheophyta</taxon>
        <taxon>Spermatophyta</taxon>
        <taxon>Magnoliopsida</taxon>
        <taxon>eudicotyledons</taxon>
        <taxon>Gunneridae</taxon>
        <taxon>Pentapetalae</taxon>
        <taxon>asterids</taxon>
        <taxon>Ericales</taxon>
        <taxon>Ericaceae</taxon>
        <taxon>Ericoideae</taxon>
        <taxon>Rhodoreae</taxon>
        <taxon>Rhododendron</taxon>
    </lineage>
</organism>
<dbReference type="PANTHER" id="PTHR32444">
    <property type="entry name" value="BULB-TYPE LECTIN DOMAIN-CONTAINING PROTEIN"/>
    <property type="match status" value="1"/>
</dbReference>
<keyword evidence="4" id="KW-0723">Serine/threonine-protein kinase</keyword>
<evidence type="ECO:0000256" key="12">
    <source>
        <dbReference type="ARBA" id="ARBA00022840"/>
    </source>
</evidence>
<dbReference type="GO" id="GO:0030246">
    <property type="term" value="F:carbohydrate binding"/>
    <property type="evidence" value="ECO:0007669"/>
    <property type="project" value="UniProtKB-KW"/>
</dbReference>
<dbReference type="InterPro" id="IPR001480">
    <property type="entry name" value="Bulb-type_lectin_dom"/>
</dbReference>
<protein>
    <recommendedName>
        <fullName evidence="2">non-specific serine/threonine protein kinase</fullName>
        <ecNumber evidence="2">2.7.11.1</ecNumber>
    </recommendedName>
</protein>
<evidence type="ECO:0000256" key="4">
    <source>
        <dbReference type="ARBA" id="ARBA00022527"/>
    </source>
</evidence>
<proteinExistence type="predicted"/>